<accession>A0ABM7NSF0</accession>
<sequence length="196" mass="22885">MNQPKHLIRTKQAFKKIKKIETELFNGDFTNYYYFKSYSGKQGLEYLFEWSSFYGKIKIIQELVKEFGVSSFSNNVIDTSLQMACKNNYLNVVKFLVKNFETKTPNAIYEAIENNNIDIIKYLLNLKCDDGNLKFNIHDQYDYAIRLAMEVNNYECIVELIHSGANVNIFDGFLFRQASQSSNPKIVNLFKNLSNK</sequence>
<protein>
    <submittedName>
        <fullName evidence="1">Ankyrin repeat protein</fullName>
    </submittedName>
</protein>
<dbReference type="InterPro" id="IPR002110">
    <property type="entry name" value="Ankyrin_rpt"/>
</dbReference>
<dbReference type="Proteomes" id="UP001321479">
    <property type="component" value="Segment"/>
</dbReference>
<organism evidence="1 2">
    <name type="scientific">Cotonvirus japonicus</name>
    <dbReference type="NCBI Taxonomy" id="2811091"/>
    <lineage>
        <taxon>Viruses</taxon>
        <taxon>Varidnaviria</taxon>
        <taxon>Bamfordvirae</taxon>
        <taxon>Nucleocytoviricota</taxon>
        <taxon>Megaviricetes</taxon>
        <taxon>Imitervirales</taxon>
        <taxon>Mimiviridae</taxon>
        <taxon>Megamimivirinae</taxon>
        <taxon>Cotonvirus</taxon>
        <taxon>Cotonvirus japonicum</taxon>
    </lineage>
</organism>
<reference evidence="1 2" key="1">
    <citation type="submission" date="2021-02" db="EMBL/GenBank/DDBJ databases">
        <title>Cotonvirus japonicus, which uses Golgi apparatus of host cells for its virion factory, phylogenetically links tailed tupanvirus and icosahedral mimivirus.</title>
        <authorList>
            <person name="Takahashi H."/>
            <person name="Fukaya S."/>
            <person name="Song C."/>
            <person name="Murata K."/>
            <person name="Takemura M."/>
        </authorList>
    </citation>
    <scope>NUCLEOTIDE SEQUENCE [LARGE SCALE GENOMIC DNA]</scope>
</reference>
<dbReference type="Gene3D" id="1.25.40.20">
    <property type="entry name" value="Ankyrin repeat-containing domain"/>
    <property type="match status" value="1"/>
</dbReference>
<dbReference type="EMBL" id="AP024483">
    <property type="protein sequence ID" value="BCS83061.1"/>
    <property type="molecule type" value="Genomic_DNA"/>
</dbReference>
<name>A0ABM7NSF0_9VIRU</name>
<dbReference type="InterPro" id="IPR036770">
    <property type="entry name" value="Ankyrin_rpt-contain_sf"/>
</dbReference>
<dbReference type="RefSeq" id="YP_010841669.1">
    <property type="nucleotide sequence ID" value="NC_079139.1"/>
</dbReference>
<evidence type="ECO:0000313" key="2">
    <source>
        <dbReference type="Proteomes" id="UP001321479"/>
    </source>
</evidence>
<keyword evidence="2" id="KW-1185">Reference proteome</keyword>
<dbReference type="SUPFAM" id="SSF48403">
    <property type="entry name" value="Ankyrin repeat"/>
    <property type="match status" value="1"/>
</dbReference>
<dbReference type="GeneID" id="80558266"/>
<evidence type="ECO:0000313" key="1">
    <source>
        <dbReference type="EMBL" id="BCS83061.1"/>
    </source>
</evidence>
<dbReference type="SMART" id="SM00248">
    <property type="entry name" value="ANK"/>
    <property type="match status" value="3"/>
</dbReference>
<proteinExistence type="predicted"/>